<dbReference type="OrthoDB" id="2300711at2"/>
<gene>
    <name evidence="1" type="ORF">GFV13_08365</name>
</gene>
<dbReference type="EMBL" id="WIPA01000013">
    <property type="protein sequence ID" value="MQR27273.1"/>
    <property type="molecule type" value="Genomic_DNA"/>
</dbReference>
<evidence type="ECO:0000313" key="2">
    <source>
        <dbReference type="Proteomes" id="UP000469952"/>
    </source>
</evidence>
<dbReference type="AlphaFoldDB" id="A0A378M7J2"/>
<sequence length="69" mass="7729">MIKFGDWLAEFKDVDRPIGDLANDMISENAIDTFNKVTSVDELPSNLTGEVLTVAIQAFEYYLIDTSVQ</sequence>
<dbReference type="Proteomes" id="UP000469952">
    <property type="component" value="Unassembled WGS sequence"/>
</dbReference>
<evidence type="ECO:0008006" key="3">
    <source>
        <dbReference type="Google" id="ProtNLM"/>
    </source>
</evidence>
<dbReference type="RefSeq" id="WP_010284703.1">
    <property type="nucleotide sequence ID" value="NZ_CAXLJO010000001.1"/>
</dbReference>
<evidence type="ECO:0000313" key="1">
    <source>
        <dbReference type="EMBL" id="MQR27273.1"/>
    </source>
</evidence>
<comment type="caution">
    <text evidence="1">The sequence shown here is derived from an EMBL/GenBank/DDBJ whole genome shotgun (WGS) entry which is preliminary data.</text>
</comment>
<dbReference type="GeneID" id="29575816"/>
<protein>
    <recommendedName>
        <fullName evidence="3">YozE SAM-like domain-containing protein</fullName>
    </recommendedName>
</protein>
<accession>A0A378M7J2</accession>
<name>A0A378M7J2_LEUME</name>
<organism evidence="1 2">
    <name type="scientific">Leuconostoc mesenteroides</name>
    <dbReference type="NCBI Taxonomy" id="1245"/>
    <lineage>
        <taxon>Bacteria</taxon>
        <taxon>Bacillati</taxon>
        <taxon>Bacillota</taxon>
        <taxon>Bacilli</taxon>
        <taxon>Lactobacillales</taxon>
        <taxon>Lactobacillaceae</taxon>
        <taxon>Leuconostoc</taxon>
    </lineage>
</organism>
<proteinExistence type="predicted"/>
<reference evidence="1 2" key="1">
    <citation type="submission" date="2019-10" db="EMBL/GenBank/DDBJ databases">
        <title>WGS of Leuconostoc mesenteroides.</title>
        <authorList>
            <person name="Melo Bolivar J."/>
            <person name="Marino-Ramirez L."/>
            <person name="Villamil Diaz L.M."/>
        </authorList>
    </citation>
    <scope>NUCLEOTIDE SEQUENCE [LARGE SCALE GENOMIC DNA]</scope>
    <source>
        <strain evidence="1 2">M11</strain>
    </source>
</reference>